<feature type="transmembrane region" description="Helical" evidence="1">
    <location>
        <begin position="165"/>
        <end position="186"/>
    </location>
</feature>
<evidence type="ECO:0000313" key="3">
    <source>
        <dbReference type="Proteomes" id="UP000649179"/>
    </source>
</evidence>
<reference evidence="2" key="1">
    <citation type="journal article" date="2014" name="Int. J. Syst. Evol. Microbiol.">
        <title>Complete genome sequence of Corynebacterium casei LMG S-19264T (=DSM 44701T), isolated from a smear-ripened cheese.</title>
        <authorList>
            <consortium name="US DOE Joint Genome Institute (JGI-PGF)"/>
            <person name="Walter F."/>
            <person name="Albersmeier A."/>
            <person name="Kalinowski J."/>
            <person name="Ruckert C."/>
        </authorList>
    </citation>
    <scope>NUCLEOTIDE SEQUENCE</scope>
    <source>
        <strain evidence="2">CGMCC 1.16067</strain>
    </source>
</reference>
<dbReference type="RefSeq" id="WP_188781401.1">
    <property type="nucleotide sequence ID" value="NZ_BMKQ01000002.1"/>
</dbReference>
<feature type="transmembrane region" description="Helical" evidence="1">
    <location>
        <begin position="90"/>
        <end position="107"/>
    </location>
</feature>
<feature type="transmembrane region" description="Helical" evidence="1">
    <location>
        <begin position="113"/>
        <end position="130"/>
    </location>
</feature>
<dbReference type="AlphaFoldDB" id="A0A917BW14"/>
<keyword evidence="1" id="KW-0472">Membrane</keyword>
<feature type="transmembrane region" description="Helical" evidence="1">
    <location>
        <begin position="6"/>
        <end position="23"/>
    </location>
</feature>
<gene>
    <name evidence="2" type="primary">ylfA</name>
    <name evidence="2" type="ORF">GCM10011519_35350</name>
</gene>
<keyword evidence="1" id="KW-0812">Transmembrane</keyword>
<evidence type="ECO:0000256" key="1">
    <source>
        <dbReference type="SAM" id="Phobius"/>
    </source>
</evidence>
<evidence type="ECO:0000313" key="2">
    <source>
        <dbReference type="EMBL" id="GGF58437.1"/>
    </source>
</evidence>
<feature type="transmembrane region" description="Helical" evidence="1">
    <location>
        <begin position="58"/>
        <end position="78"/>
    </location>
</feature>
<feature type="transmembrane region" description="Helical" evidence="1">
    <location>
        <begin position="35"/>
        <end position="52"/>
    </location>
</feature>
<keyword evidence="1" id="KW-1133">Transmembrane helix</keyword>
<keyword evidence="3" id="KW-1185">Reference proteome</keyword>
<feature type="transmembrane region" description="Helical" evidence="1">
    <location>
        <begin position="142"/>
        <end position="159"/>
    </location>
</feature>
<comment type="caution">
    <text evidence="2">The sequence shown here is derived from an EMBL/GenBank/DDBJ whole genome shotgun (WGS) entry which is preliminary data.</text>
</comment>
<protein>
    <submittedName>
        <fullName evidence="2">Uncharacterized protein</fullName>
    </submittedName>
</protein>
<dbReference type="Proteomes" id="UP000649179">
    <property type="component" value="Unassembled WGS sequence"/>
</dbReference>
<dbReference type="EMBL" id="BMKQ01000002">
    <property type="protein sequence ID" value="GGF58437.1"/>
    <property type="molecule type" value="Genomic_DNA"/>
</dbReference>
<accession>A0A917BW14</accession>
<proteinExistence type="predicted"/>
<organism evidence="2 3">
    <name type="scientific">Marmoricola endophyticus</name>
    <dbReference type="NCBI Taxonomy" id="2040280"/>
    <lineage>
        <taxon>Bacteria</taxon>
        <taxon>Bacillati</taxon>
        <taxon>Actinomycetota</taxon>
        <taxon>Actinomycetes</taxon>
        <taxon>Propionibacteriales</taxon>
        <taxon>Nocardioidaceae</taxon>
        <taxon>Marmoricola</taxon>
    </lineage>
</organism>
<reference evidence="2" key="2">
    <citation type="submission" date="2020-09" db="EMBL/GenBank/DDBJ databases">
        <authorList>
            <person name="Sun Q."/>
            <person name="Zhou Y."/>
        </authorList>
    </citation>
    <scope>NUCLEOTIDE SEQUENCE</scope>
    <source>
        <strain evidence="2">CGMCC 1.16067</strain>
    </source>
</reference>
<sequence length="201" mass="21609">MLDPRFVLLGAALTLIGSSRYALATVRGRTRPNRVTWFLWALAPLIGFVAQLDDGVGWPSVLTLSIGVGPAIIFVSSLVSTRSYWRITRFDLVCGAASLVALVVWLTVPDPEYAVVAAVLADLLAGIPTIRKAWSYPETEIATTFALGLANGVITLLTLDRWDLASWAFPAYLVALMTTMLVCIVGRPGPRLAGARTVVLP</sequence>
<name>A0A917BW14_9ACTN</name>